<dbReference type="Pfam" id="PF13537">
    <property type="entry name" value="GATase_7"/>
    <property type="match status" value="1"/>
</dbReference>
<protein>
    <recommendedName>
        <fullName evidence="3">asparagine synthase (glutamine-hydrolyzing)</fullName>
        <ecNumber evidence="3">6.3.5.4</ecNumber>
    </recommendedName>
</protein>
<comment type="catalytic activity">
    <reaction evidence="7">
        <text>L-aspartate + L-glutamine + ATP + H2O = L-asparagine + L-glutamate + AMP + diphosphate + H(+)</text>
        <dbReference type="Rhea" id="RHEA:12228"/>
        <dbReference type="ChEBI" id="CHEBI:15377"/>
        <dbReference type="ChEBI" id="CHEBI:15378"/>
        <dbReference type="ChEBI" id="CHEBI:29985"/>
        <dbReference type="ChEBI" id="CHEBI:29991"/>
        <dbReference type="ChEBI" id="CHEBI:30616"/>
        <dbReference type="ChEBI" id="CHEBI:33019"/>
        <dbReference type="ChEBI" id="CHEBI:58048"/>
        <dbReference type="ChEBI" id="CHEBI:58359"/>
        <dbReference type="ChEBI" id="CHEBI:456215"/>
        <dbReference type="EC" id="6.3.5.4"/>
    </reaction>
</comment>
<organism evidence="12 13">
    <name type="scientific">Sulfurimonas paralvinellae</name>
    <dbReference type="NCBI Taxonomy" id="317658"/>
    <lineage>
        <taxon>Bacteria</taxon>
        <taxon>Pseudomonadati</taxon>
        <taxon>Campylobacterota</taxon>
        <taxon>Epsilonproteobacteria</taxon>
        <taxon>Campylobacterales</taxon>
        <taxon>Sulfurimonadaceae</taxon>
        <taxon>Sulfurimonas</taxon>
    </lineage>
</organism>
<comment type="pathway">
    <text evidence="1">Amino-acid biosynthesis; L-asparagine biosynthesis; L-asparagine from L-aspartate (L-Gln route): step 1/1.</text>
</comment>
<dbReference type="GO" id="GO:0005829">
    <property type="term" value="C:cytosol"/>
    <property type="evidence" value="ECO:0007669"/>
    <property type="project" value="TreeGrafter"/>
</dbReference>
<dbReference type="Proteomes" id="UP000593580">
    <property type="component" value="Chromosome"/>
</dbReference>
<evidence type="ECO:0000256" key="9">
    <source>
        <dbReference type="PIRSR" id="PIRSR001589-2"/>
    </source>
</evidence>
<evidence type="ECO:0000256" key="5">
    <source>
        <dbReference type="ARBA" id="ARBA00022840"/>
    </source>
</evidence>
<dbReference type="NCBIfam" id="TIGR01536">
    <property type="entry name" value="asn_synth_AEB"/>
    <property type="match status" value="1"/>
</dbReference>
<dbReference type="PIRSF" id="PIRSF001589">
    <property type="entry name" value="Asn_synthetase_glu-h"/>
    <property type="match status" value="1"/>
</dbReference>
<feature type="site" description="Important for beta-aspartyl-AMP intermediate formation" evidence="10">
    <location>
        <position position="357"/>
    </location>
</feature>
<dbReference type="InterPro" id="IPR033738">
    <property type="entry name" value="AsnB_N"/>
</dbReference>
<dbReference type="PANTHER" id="PTHR43284:SF1">
    <property type="entry name" value="ASPARAGINE SYNTHETASE"/>
    <property type="match status" value="1"/>
</dbReference>
<dbReference type="EC" id="6.3.5.4" evidence="3"/>
<evidence type="ECO:0000313" key="13">
    <source>
        <dbReference type="Proteomes" id="UP000593580"/>
    </source>
</evidence>
<dbReference type="Gene3D" id="3.60.20.10">
    <property type="entry name" value="Glutamine Phosphoribosylpyrophosphate, subunit 1, domain 1"/>
    <property type="match status" value="1"/>
</dbReference>
<accession>A0A7M1B802</accession>
<evidence type="ECO:0000256" key="10">
    <source>
        <dbReference type="PIRSR" id="PIRSR001589-3"/>
    </source>
</evidence>
<dbReference type="AlphaFoldDB" id="A0A7M1B802"/>
<reference evidence="12 13" key="1">
    <citation type="submission" date="2019-07" db="EMBL/GenBank/DDBJ databases">
        <title>Sulfurimonas paralvinellae sp. nov., a novel mesophilic, hydrogen- and sulfur-oxidizing chemolithoautotroph within the Epsilonproteo- bacteria isolated from a deep-sea hydrothermal vent polychaete nest, reclassification of Thiomicrospira denitrificans as Sulfurimonas denitrificans comb. nov. and emended description of the genus Sulfurimonas.</title>
        <authorList>
            <person name="Wang S."/>
            <person name="Jiang L."/>
            <person name="Shao Z."/>
        </authorList>
    </citation>
    <scope>NUCLEOTIDE SEQUENCE [LARGE SCALE GENOMIC DNA]</scope>
    <source>
        <strain evidence="12 13">GO25</strain>
    </source>
</reference>
<dbReference type="SUPFAM" id="SSF56235">
    <property type="entry name" value="N-terminal nucleophile aminohydrolases (Ntn hydrolases)"/>
    <property type="match status" value="1"/>
</dbReference>
<evidence type="ECO:0000256" key="1">
    <source>
        <dbReference type="ARBA" id="ARBA00005187"/>
    </source>
</evidence>
<comment type="similarity">
    <text evidence="2">Belongs to the asparagine synthetase family.</text>
</comment>
<evidence type="ECO:0000313" key="12">
    <source>
        <dbReference type="EMBL" id="QOP45834.1"/>
    </source>
</evidence>
<dbReference type="InterPro" id="IPR029055">
    <property type="entry name" value="Ntn_hydrolases_N"/>
</dbReference>
<dbReference type="PANTHER" id="PTHR43284">
    <property type="entry name" value="ASPARAGINE SYNTHETASE (GLUTAMINE-HYDROLYZING)"/>
    <property type="match status" value="1"/>
</dbReference>
<evidence type="ECO:0000256" key="6">
    <source>
        <dbReference type="ARBA" id="ARBA00022962"/>
    </source>
</evidence>
<feature type="binding site" evidence="9">
    <location>
        <position position="282"/>
    </location>
    <ligand>
        <name>ATP</name>
        <dbReference type="ChEBI" id="CHEBI:30616"/>
    </ligand>
</feature>
<dbReference type="SUPFAM" id="SSF52402">
    <property type="entry name" value="Adenine nucleotide alpha hydrolases-like"/>
    <property type="match status" value="1"/>
</dbReference>
<evidence type="ECO:0000256" key="3">
    <source>
        <dbReference type="ARBA" id="ARBA00012737"/>
    </source>
</evidence>
<evidence type="ECO:0000256" key="2">
    <source>
        <dbReference type="ARBA" id="ARBA00005752"/>
    </source>
</evidence>
<keyword evidence="13" id="KW-1185">Reference proteome</keyword>
<feature type="binding site" evidence="9">
    <location>
        <begin position="355"/>
        <end position="356"/>
    </location>
    <ligand>
        <name>ATP</name>
        <dbReference type="ChEBI" id="CHEBI:30616"/>
    </ligand>
</feature>
<feature type="active site" description="For GATase activity" evidence="8">
    <location>
        <position position="2"/>
    </location>
</feature>
<dbReference type="InterPro" id="IPR051786">
    <property type="entry name" value="ASN_synthetase/amidase"/>
</dbReference>
<keyword evidence="12" id="KW-0436">Ligase</keyword>
<dbReference type="GO" id="GO:0005524">
    <property type="term" value="F:ATP binding"/>
    <property type="evidence" value="ECO:0007669"/>
    <property type="project" value="UniProtKB-KW"/>
</dbReference>
<dbReference type="Gene3D" id="3.40.50.620">
    <property type="entry name" value="HUPs"/>
    <property type="match status" value="1"/>
</dbReference>
<evidence type="ECO:0000256" key="8">
    <source>
        <dbReference type="PIRSR" id="PIRSR001589-1"/>
    </source>
</evidence>
<keyword evidence="8" id="KW-0061">Asparagine biosynthesis</keyword>
<dbReference type="InterPro" id="IPR006426">
    <property type="entry name" value="Asn_synth_AEB"/>
</dbReference>
<dbReference type="GO" id="GO:0004066">
    <property type="term" value="F:asparagine synthase (glutamine-hydrolyzing) activity"/>
    <property type="evidence" value="ECO:0007669"/>
    <property type="project" value="UniProtKB-EC"/>
</dbReference>
<dbReference type="PROSITE" id="PS51278">
    <property type="entry name" value="GATASE_TYPE_2"/>
    <property type="match status" value="1"/>
</dbReference>
<gene>
    <name evidence="12" type="primary">asnB</name>
    <name evidence="12" type="ORF">FM071_05840</name>
</gene>
<evidence type="ECO:0000259" key="11">
    <source>
        <dbReference type="PROSITE" id="PS51278"/>
    </source>
</evidence>
<dbReference type="InterPro" id="IPR017932">
    <property type="entry name" value="GATase_2_dom"/>
</dbReference>
<keyword evidence="5 9" id="KW-0067">ATP-binding</keyword>
<dbReference type="CDD" id="cd00712">
    <property type="entry name" value="AsnB"/>
    <property type="match status" value="1"/>
</dbReference>
<keyword evidence="6 8" id="KW-0315">Glutamine amidotransferase</keyword>
<dbReference type="RefSeq" id="WP_193109784.1">
    <property type="nucleotide sequence ID" value="NZ_CP041406.1"/>
</dbReference>
<feature type="binding site" evidence="9">
    <location>
        <position position="96"/>
    </location>
    <ligand>
        <name>L-glutamine</name>
        <dbReference type="ChEBI" id="CHEBI:58359"/>
    </ligand>
</feature>
<dbReference type="Pfam" id="PF00733">
    <property type="entry name" value="Asn_synthase"/>
    <property type="match status" value="1"/>
</dbReference>
<dbReference type="GO" id="GO:0006529">
    <property type="term" value="P:asparagine biosynthetic process"/>
    <property type="evidence" value="ECO:0007669"/>
    <property type="project" value="UniProtKB-KW"/>
</dbReference>
<sequence length="601" mass="70600">MCSILGYFNTKLPYKDIIKQNFFISHRGPDNSTVKEYSLRNKKLYLGHNRLSIQDLATHANQPMENERFSIVFNGEIYNHFELRSKCNVEWKTTSDTETLLILFSKFGVEKTLEKLIGMFAIGIFDKTDKKLYLIRDRVGIKPLYYTFQNEEFAFSSELKGFARHLKQQVSNKSLVQFMTLGYMPNDNSYYTNISKLPPGHYLIFDGKNIDINRYWNLPKEKKYISYNDAVEETERLIRSSIKYRLLADVKVGSFLSGGVDSSLVSAIMQQESNNKIKTFSIGFEDKAYDESTYAKEVAKHIESEHYEYKFCVKDVFDFLEDFDTYYDEPFGDASSLPMLLLSQKTKEQVTVALSGDGGDELFLGYDRYFLTQKYLDRFSKIPQILRNILSIIGKYSLNDKLQKASYSLKNLNEQNLYALLYSSIKPWELSNLFDQDFLVESFGKSNLNLLDILEYQFDSNDLMDCLSRLDFHRYLPDDILTKVDRASMAFSLESRVPLLDHRIVEFAYSLPIDIKLKKGPKSILKDILYKQMPKELIERPKKGFSVPLKYWFRNELKDIVYDKIQNIDDRFNKKYLINIFNEHQKGRNFEYVLWNIMRIK</sequence>
<dbReference type="InterPro" id="IPR001962">
    <property type="entry name" value="Asn_synthase"/>
</dbReference>
<dbReference type="CDD" id="cd01991">
    <property type="entry name" value="Asn_synthase_B_C"/>
    <property type="match status" value="1"/>
</dbReference>
<dbReference type="KEGG" id="spal:FM071_05840"/>
<keyword evidence="8" id="KW-0028">Amino-acid biosynthesis</keyword>
<feature type="domain" description="Glutamine amidotransferase type-2" evidence="11">
    <location>
        <begin position="2"/>
        <end position="208"/>
    </location>
</feature>
<name>A0A7M1B802_9BACT</name>
<dbReference type="InterPro" id="IPR014729">
    <property type="entry name" value="Rossmann-like_a/b/a_fold"/>
</dbReference>
<evidence type="ECO:0000256" key="7">
    <source>
        <dbReference type="ARBA" id="ARBA00048741"/>
    </source>
</evidence>
<proteinExistence type="inferred from homology"/>
<evidence type="ECO:0000256" key="4">
    <source>
        <dbReference type="ARBA" id="ARBA00022741"/>
    </source>
</evidence>
<dbReference type="EMBL" id="CP041406">
    <property type="protein sequence ID" value="QOP45834.1"/>
    <property type="molecule type" value="Genomic_DNA"/>
</dbReference>
<keyword evidence="4 9" id="KW-0547">Nucleotide-binding</keyword>